<dbReference type="InterPro" id="IPR039556">
    <property type="entry name" value="ICL/PEPM"/>
</dbReference>
<accession>A0A845BCH7</accession>
<gene>
    <name evidence="1" type="ORF">E0493_18255</name>
</gene>
<dbReference type="CDD" id="cd00377">
    <property type="entry name" value="ICL_PEPM"/>
    <property type="match status" value="1"/>
</dbReference>
<comment type="caution">
    <text evidence="1">The sequence shown here is derived from an EMBL/GenBank/DDBJ whole genome shotgun (WGS) entry which is preliminary data.</text>
</comment>
<protein>
    <submittedName>
        <fullName evidence="1">Oxaloacetate decarboxylase</fullName>
    </submittedName>
</protein>
<evidence type="ECO:0000313" key="1">
    <source>
        <dbReference type="EMBL" id="MXP65293.1"/>
    </source>
</evidence>
<dbReference type="OrthoDB" id="9771433at2"/>
<dbReference type="InterPro" id="IPR015813">
    <property type="entry name" value="Pyrv/PenolPyrv_kinase-like_dom"/>
</dbReference>
<dbReference type="SUPFAM" id="SSF51621">
    <property type="entry name" value="Phosphoenolpyruvate/pyruvate domain"/>
    <property type="match status" value="1"/>
</dbReference>
<dbReference type="Proteomes" id="UP000460715">
    <property type="component" value="Unassembled WGS sequence"/>
</dbReference>
<dbReference type="Gene3D" id="3.20.20.60">
    <property type="entry name" value="Phosphoenolpyruvate-binding domains"/>
    <property type="match status" value="1"/>
</dbReference>
<dbReference type="InterPro" id="IPR040442">
    <property type="entry name" value="Pyrv_kinase-like_dom_sf"/>
</dbReference>
<dbReference type="GO" id="GO:0019629">
    <property type="term" value="P:propionate catabolic process, 2-methylcitrate cycle"/>
    <property type="evidence" value="ECO:0007669"/>
    <property type="project" value="TreeGrafter"/>
</dbReference>
<evidence type="ECO:0000313" key="2">
    <source>
        <dbReference type="Proteomes" id="UP000460715"/>
    </source>
</evidence>
<dbReference type="GO" id="GO:0046421">
    <property type="term" value="F:methylisocitrate lyase activity"/>
    <property type="evidence" value="ECO:0007669"/>
    <property type="project" value="TreeGrafter"/>
</dbReference>
<organism evidence="1 2">
    <name type="scientific">Teichococcus coralli</name>
    <dbReference type="NCBI Taxonomy" id="2545983"/>
    <lineage>
        <taxon>Bacteria</taxon>
        <taxon>Pseudomonadati</taxon>
        <taxon>Pseudomonadota</taxon>
        <taxon>Alphaproteobacteria</taxon>
        <taxon>Acetobacterales</taxon>
        <taxon>Roseomonadaceae</taxon>
        <taxon>Roseomonas</taxon>
    </lineage>
</organism>
<dbReference type="EMBL" id="SNVJ01000019">
    <property type="protein sequence ID" value="MXP65293.1"/>
    <property type="molecule type" value="Genomic_DNA"/>
</dbReference>
<reference evidence="1 2" key="1">
    <citation type="submission" date="2019-03" db="EMBL/GenBank/DDBJ databases">
        <title>Roseomonas sp. a novel Roseomonas species isolated from Sea whip Gorgonian.</title>
        <authorList>
            <person name="Li F."/>
            <person name="Pan X."/>
            <person name="Huang S."/>
            <person name="Li Z."/>
            <person name="Meng B."/>
        </authorList>
    </citation>
    <scope>NUCLEOTIDE SEQUENCE [LARGE SCALE GENOMIC DNA]</scope>
    <source>
        <strain evidence="1 2">M0104</strain>
    </source>
</reference>
<sequence>MNCTGRRAAFRAILSGGRCVHPASVYDPLSARMAEELGCELGMFAGSVAALVVLGAPDIVLLTLSEFAQQAHRICRAGTLPLLVDADHGYGNALNVRRTVEELETAGIAALTIEDTLLPQPFGAAETRLIPVEEGVGKLRAALDARQDPGLAVIGRTSAVSVTGLDDAIARLDAYQRTGIDAMFLTGIGTRAQLDAVSAAARVPLVLGGLPAELADAGYLAARGVRIALRGHQPVMAAIQAAWETMRRLQEGATPQSLAGTLAPEDLLDRLTGKPRIRQMQQAFLGLPR</sequence>
<dbReference type="RefSeq" id="WP_160938700.1">
    <property type="nucleotide sequence ID" value="NZ_SNVJ01000019.1"/>
</dbReference>
<dbReference type="PANTHER" id="PTHR42905:SF3">
    <property type="entry name" value="OXALOACETATE DECARBOXYLASE"/>
    <property type="match status" value="1"/>
</dbReference>
<name>A0A845BCH7_9PROT</name>
<proteinExistence type="predicted"/>
<dbReference type="PANTHER" id="PTHR42905">
    <property type="entry name" value="PHOSPHOENOLPYRUVATE CARBOXYLASE"/>
    <property type="match status" value="1"/>
</dbReference>
<dbReference type="Pfam" id="PF13714">
    <property type="entry name" value="PEP_mutase"/>
    <property type="match status" value="1"/>
</dbReference>
<keyword evidence="2" id="KW-1185">Reference proteome</keyword>
<dbReference type="AlphaFoldDB" id="A0A845BCH7"/>